<name>A0A831TGQ8_9BACT</name>
<keyword evidence="1" id="KW-0472">Membrane</keyword>
<sequence>MEPQPHAQGRPFGLGRGTGVPSHFWPLVMPGLAVVLSLCLAGWLLTVADRLHQVGIPAPGTGVQAALYPGANSLPHSAVRADGDWVTQEVGGERFLATRARDASLTIPFYGTALTLIARTGPDAGRVYVTIDGNAASGLPSDEIGSFLDLEAPQASTEEIPVTSGLRPGYHVIVLQNGPDAEFAASSVEVSNRPALGWVLSLMFTSLGGLLFLSVRRWWLSLAADRGWLSQATVPETADNDALA</sequence>
<evidence type="ECO:0000256" key="1">
    <source>
        <dbReference type="SAM" id="Phobius"/>
    </source>
</evidence>
<protein>
    <submittedName>
        <fullName evidence="2">Uncharacterized protein</fullName>
    </submittedName>
</protein>
<keyword evidence="1" id="KW-0812">Transmembrane</keyword>
<proteinExistence type="predicted"/>
<accession>A0A831TGQ8</accession>
<evidence type="ECO:0000313" key="2">
    <source>
        <dbReference type="EMBL" id="HEG91775.1"/>
    </source>
</evidence>
<dbReference type="EMBL" id="DSIY01000237">
    <property type="protein sequence ID" value="HEG91775.1"/>
    <property type="molecule type" value="Genomic_DNA"/>
</dbReference>
<feature type="transmembrane region" description="Helical" evidence="1">
    <location>
        <begin position="195"/>
        <end position="215"/>
    </location>
</feature>
<comment type="caution">
    <text evidence="2">The sequence shown here is derived from an EMBL/GenBank/DDBJ whole genome shotgun (WGS) entry which is preliminary data.</text>
</comment>
<feature type="transmembrane region" description="Helical" evidence="1">
    <location>
        <begin position="24"/>
        <end position="45"/>
    </location>
</feature>
<reference evidence="2" key="1">
    <citation type="journal article" date="2020" name="mSystems">
        <title>Genome- and Community-Level Interaction Insights into Carbon Utilization and Element Cycling Functions of Hydrothermarchaeota in Hydrothermal Sediment.</title>
        <authorList>
            <person name="Zhou Z."/>
            <person name="Liu Y."/>
            <person name="Xu W."/>
            <person name="Pan J."/>
            <person name="Luo Z.H."/>
            <person name="Li M."/>
        </authorList>
    </citation>
    <scope>NUCLEOTIDE SEQUENCE [LARGE SCALE GENOMIC DNA]</scope>
    <source>
        <strain evidence="2">SpSt-210</strain>
    </source>
</reference>
<organism evidence="2">
    <name type="scientific">Thermorudis peleae</name>
    <dbReference type="NCBI Taxonomy" id="1382356"/>
    <lineage>
        <taxon>Bacteria</taxon>
        <taxon>Pseudomonadati</taxon>
        <taxon>Thermomicrobiota</taxon>
        <taxon>Thermomicrobia</taxon>
        <taxon>Thermomicrobia incertae sedis</taxon>
        <taxon>Thermorudis</taxon>
    </lineage>
</organism>
<keyword evidence="1" id="KW-1133">Transmembrane helix</keyword>
<gene>
    <name evidence="2" type="ORF">ENP34_10110</name>
</gene>
<dbReference type="AlphaFoldDB" id="A0A831TGQ8"/>
<dbReference type="Gene3D" id="2.60.120.260">
    <property type="entry name" value="Galactose-binding domain-like"/>
    <property type="match status" value="1"/>
</dbReference>